<gene>
    <name evidence="1" type="ORF">RHMOL_Rhmol06G0180900</name>
</gene>
<dbReference type="Proteomes" id="UP001062846">
    <property type="component" value="Chromosome 6"/>
</dbReference>
<protein>
    <submittedName>
        <fullName evidence="1">Uncharacterized protein</fullName>
    </submittedName>
</protein>
<evidence type="ECO:0000313" key="1">
    <source>
        <dbReference type="EMBL" id="KAI8551375.1"/>
    </source>
</evidence>
<organism evidence="1 2">
    <name type="scientific">Rhododendron molle</name>
    <name type="common">Chinese azalea</name>
    <name type="synonym">Azalea mollis</name>
    <dbReference type="NCBI Taxonomy" id="49168"/>
    <lineage>
        <taxon>Eukaryota</taxon>
        <taxon>Viridiplantae</taxon>
        <taxon>Streptophyta</taxon>
        <taxon>Embryophyta</taxon>
        <taxon>Tracheophyta</taxon>
        <taxon>Spermatophyta</taxon>
        <taxon>Magnoliopsida</taxon>
        <taxon>eudicotyledons</taxon>
        <taxon>Gunneridae</taxon>
        <taxon>Pentapetalae</taxon>
        <taxon>asterids</taxon>
        <taxon>Ericales</taxon>
        <taxon>Ericaceae</taxon>
        <taxon>Ericoideae</taxon>
        <taxon>Rhodoreae</taxon>
        <taxon>Rhododendron</taxon>
    </lineage>
</organism>
<name>A0ACC0NDQ4_RHOML</name>
<proteinExistence type="predicted"/>
<evidence type="ECO:0000313" key="2">
    <source>
        <dbReference type="Proteomes" id="UP001062846"/>
    </source>
</evidence>
<reference evidence="1" key="1">
    <citation type="submission" date="2022-02" db="EMBL/GenBank/DDBJ databases">
        <title>Plant Genome Project.</title>
        <authorList>
            <person name="Zhang R.-G."/>
        </authorList>
    </citation>
    <scope>NUCLEOTIDE SEQUENCE</scope>
    <source>
        <strain evidence="1">AT1</strain>
    </source>
</reference>
<sequence length="140" mass="15382">MGNEVSPSGDVYSYGILLLEMFTGKRPTDSMFLDSLTLHNFAKMALHEQVANIADPTLFQQSEMGEASSSIKTAWNHSSSSTHKIQECLVSMLKIGIVCSHDLSADRMDIKDVVTQLHAIRNTMLQTGAHRGRSSTRIVG</sequence>
<accession>A0ACC0NDQ4</accession>
<comment type="caution">
    <text evidence="1">The sequence shown here is derived from an EMBL/GenBank/DDBJ whole genome shotgun (WGS) entry which is preliminary data.</text>
</comment>
<keyword evidence="2" id="KW-1185">Reference proteome</keyword>
<dbReference type="EMBL" id="CM046393">
    <property type="protein sequence ID" value="KAI8551375.1"/>
    <property type="molecule type" value="Genomic_DNA"/>
</dbReference>